<reference evidence="4" key="1">
    <citation type="submission" date="2022-11" db="UniProtKB">
        <authorList>
            <consortium name="EnsemblMetazoa"/>
        </authorList>
    </citation>
    <scope>IDENTIFICATION</scope>
</reference>
<dbReference type="PROSITE" id="PS00141">
    <property type="entry name" value="ASP_PROTEASE"/>
    <property type="match status" value="1"/>
</dbReference>
<keyword evidence="1" id="KW-0863">Zinc-finger</keyword>
<evidence type="ECO:0000256" key="1">
    <source>
        <dbReference type="PROSITE-ProRule" id="PRU00047"/>
    </source>
</evidence>
<feature type="compositionally biased region" description="Basic and acidic residues" evidence="2">
    <location>
        <begin position="406"/>
        <end position="427"/>
    </location>
</feature>
<dbReference type="OrthoDB" id="6118021at2759"/>
<keyword evidence="1" id="KW-0862">Zinc</keyword>
<dbReference type="PANTHER" id="PTHR19963">
    <property type="entry name" value="CCHC-TYPE DOMAIN-CONTAINING PROTEIN"/>
    <property type="match status" value="1"/>
</dbReference>
<dbReference type="GO" id="GO:0006508">
    <property type="term" value="P:proteolysis"/>
    <property type="evidence" value="ECO:0007669"/>
    <property type="project" value="InterPro"/>
</dbReference>
<feature type="region of interest" description="Disordered" evidence="2">
    <location>
        <begin position="1"/>
        <end position="62"/>
    </location>
</feature>
<dbReference type="InterPro" id="IPR001878">
    <property type="entry name" value="Znf_CCHC"/>
</dbReference>
<feature type="region of interest" description="Disordered" evidence="2">
    <location>
        <begin position="334"/>
        <end position="356"/>
    </location>
</feature>
<dbReference type="AlphaFoldDB" id="A0A913ZQ79"/>
<feature type="compositionally biased region" description="Polar residues" evidence="2">
    <location>
        <begin position="99"/>
        <end position="108"/>
    </location>
</feature>
<organism evidence="4 5">
    <name type="scientific">Patiria miniata</name>
    <name type="common">Bat star</name>
    <name type="synonym">Asterina miniata</name>
    <dbReference type="NCBI Taxonomy" id="46514"/>
    <lineage>
        <taxon>Eukaryota</taxon>
        <taxon>Metazoa</taxon>
        <taxon>Echinodermata</taxon>
        <taxon>Eleutherozoa</taxon>
        <taxon>Asterozoa</taxon>
        <taxon>Asteroidea</taxon>
        <taxon>Valvatacea</taxon>
        <taxon>Valvatida</taxon>
        <taxon>Asterinidae</taxon>
        <taxon>Patiria</taxon>
    </lineage>
</organism>
<feature type="region of interest" description="Disordered" evidence="2">
    <location>
        <begin position="294"/>
        <end position="314"/>
    </location>
</feature>
<dbReference type="GO" id="GO:0004190">
    <property type="term" value="F:aspartic-type endopeptidase activity"/>
    <property type="evidence" value="ECO:0007669"/>
    <property type="project" value="InterPro"/>
</dbReference>
<evidence type="ECO:0000313" key="5">
    <source>
        <dbReference type="Proteomes" id="UP000887568"/>
    </source>
</evidence>
<dbReference type="InterPro" id="IPR001969">
    <property type="entry name" value="Aspartic_peptidase_AS"/>
</dbReference>
<feature type="compositionally biased region" description="Basic and acidic residues" evidence="2">
    <location>
        <begin position="83"/>
        <end position="98"/>
    </location>
</feature>
<dbReference type="Proteomes" id="UP000887568">
    <property type="component" value="Unplaced"/>
</dbReference>
<feature type="compositionally biased region" description="Low complexity" evidence="2">
    <location>
        <begin position="33"/>
        <end position="44"/>
    </location>
</feature>
<dbReference type="GeneID" id="119726355"/>
<dbReference type="RefSeq" id="XP_038053938.1">
    <property type="nucleotide sequence ID" value="XM_038198010.1"/>
</dbReference>
<dbReference type="Pfam" id="PF00098">
    <property type="entry name" value="zf-CCHC"/>
    <property type="match status" value="1"/>
</dbReference>
<dbReference type="EnsemblMetazoa" id="XM_038198010.1">
    <property type="protein sequence ID" value="XP_038053938.1"/>
    <property type="gene ID" value="LOC119726355"/>
</dbReference>
<evidence type="ECO:0000259" key="3">
    <source>
        <dbReference type="PROSITE" id="PS50158"/>
    </source>
</evidence>
<dbReference type="Gene3D" id="2.40.70.10">
    <property type="entry name" value="Acid Proteases"/>
    <property type="match status" value="1"/>
</dbReference>
<dbReference type="GO" id="GO:0008270">
    <property type="term" value="F:zinc ion binding"/>
    <property type="evidence" value="ECO:0007669"/>
    <property type="project" value="UniProtKB-KW"/>
</dbReference>
<keyword evidence="5" id="KW-1185">Reference proteome</keyword>
<sequence>MSAPALRSRIPPTPKPRRKFNTFAPPPTPVPTQPASSTPTADTSNLVGWTPSRCDSEVSPSSAIEDVSLRVNHSAKFERGELDPFGAREKTTTKEKGSCESSTSTSKRPNILTDRFNGKTPWREYKQHFKACKLANAWTDSQAKAFLAASLQSAAVKVLGNLASSGKDVTYTELICLLEKRFGPGQMAENHLVELRHRRQGDKETLQELGQSIRDLSALAYPELTDDGRDRLARGHFSDAIREQAIREGVFRARPSSLDEAIRAALSTESFLKIEEQRSDRRVKYARGVDGISNDPMQEVKSEESRSQVKESFIQSASDQEVKEWLQRMTKMLEDMKSKRNPEAPRGPRIAARRKATPQDVCFKCNNRGHFARECRKRVRHDIDRQASGNDSQLAPRPKGTAGEIDGPKHQNGDNYERPSRDGRDVKPTVGQKARAGLFVQAFIRGVKANLLVDTGATDSVLSSEFYYKIPIEKRPKLESGGTGVRNADGSNMETLGRALVDVQIGRTTCPVRAVFGKIGEVEGILGMDFLLPT</sequence>
<dbReference type="SUPFAM" id="SSF57756">
    <property type="entry name" value="Retrovirus zinc finger-like domains"/>
    <property type="match status" value="1"/>
</dbReference>
<feature type="compositionally biased region" description="Basic and acidic residues" evidence="2">
    <location>
        <begin position="334"/>
        <end position="343"/>
    </location>
</feature>
<dbReference type="InterPro" id="IPR021109">
    <property type="entry name" value="Peptidase_aspartic_dom_sf"/>
</dbReference>
<dbReference type="Gene3D" id="4.10.60.10">
    <property type="entry name" value="Zinc finger, CCHC-type"/>
    <property type="match status" value="1"/>
</dbReference>
<keyword evidence="1" id="KW-0479">Metal-binding</keyword>
<name>A0A913ZQ79_PATMI</name>
<evidence type="ECO:0000256" key="2">
    <source>
        <dbReference type="SAM" id="MobiDB-lite"/>
    </source>
</evidence>
<dbReference type="SUPFAM" id="SSF50630">
    <property type="entry name" value="Acid proteases"/>
    <property type="match status" value="1"/>
</dbReference>
<feature type="domain" description="CCHC-type" evidence="3">
    <location>
        <begin position="362"/>
        <end position="377"/>
    </location>
</feature>
<dbReference type="InterPro" id="IPR036875">
    <property type="entry name" value="Znf_CCHC_sf"/>
</dbReference>
<accession>A0A913ZQ79</accession>
<dbReference type="PROSITE" id="PS50158">
    <property type="entry name" value="ZF_CCHC"/>
    <property type="match status" value="1"/>
</dbReference>
<feature type="region of interest" description="Disordered" evidence="2">
    <location>
        <begin position="83"/>
        <end position="115"/>
    </location>
</feature>
<dbReference type="OMA" id="CRTESIT"/>
<proteinExistence type="predicted"/>
<evidence type="ECO:0000313" key="4">
    <source>
        <dbReference type="EnsemblMetazoa" id="XP_038053938.1"/>
    </source>
</evidence>
<dbReference type="PANTHER" id="PTHR19963:SF30">
    <property type="entry name" value="ENDONUCLEASE_EXONUCLEASE_PHOSPHATASE DOMAIN-CONTAINING PROTEIN"/>
    <property type="match status" value="1"/>
</dbReference>
<protein>
    <recommendedName>
        <fullName evidence="3">CCHC-type domain-containing protein</fullName>
    </recommendedName>
</protein>
<dbReference type="SMART" id="SM00343">
    <property type="entry name" value="ZnF_C2HC"/>
    <property type="match status" value="1"/>
</dbReference>
<dbReference type="CDD" id="cd00303">
    <property type="entry name" value="retropepsin_like"/>
    <property type="match status" value="1"/>
</dbReference>
<dbReference type="GO" id="GO:0003676">
    <property type="term" value="F:nucleic acid binding"/>
    <property type="evidence" value="ECO:0007669"/>
    <property type="project" value="InterPro"/>
</dbReference>
<feature type="compositionally biased region" description="Basic and acidic residues" evidence="2">
    <location>
        <begin position="298"/>
        <end position="309"/>
    </location>
</feature>
<dbReference type="Pfam" id="PF13975">
    <property type="entry name" value="gag-asp_proteas"/>
    <property type="match status" value="1"/>
</dbReference>
<feature type="region of interest" description="Disordered" evidence="2">
    <location>
        <begin position="382"/>
        <end position="428"/>
    </location>
</feature>